<dbReference type="InterPro" id="IPR051784">
    <property type="entry name" value="Nod_factor_ABC_transporter"/>
</dbReference>
<evidence type="ECO:0000256" key="5">
    <source>
        <dbReference type="SAM" id="Phobius"/>
    </source>
</evidence>
<protein>
    <submittedName>
        <fullName evidence="7">ABC transporter permease</fullName>
    </submittedName>
</protein>
<gene>
    <name evidence="7" type="ORF">F1D05_02835</name>
</gene>
<feature type="transmembrane region" description="Helical" evidence="5">
    <location>
        <begin position="241"/>
        <end position="259"/>
    </location>
</feature>
<sequence length="283" mass="29979">MSPRIVAVQAGLDRGWIELRKKLASPWELSGEVWPWIIAVGVMYALRDKNVPGTDFSIGLQSVPGIVGMSIIYTGLMGLALGLTTDRDDGTLLRMKAVPNGTIGYFIGKMVSRAGITTASLLIILIPSVLLFGDLQVDSFSAWATLIGIIALGLIATLPIGAVIGAVFGSVQSLGLVMLPVMGLIGISGIFYPITAFPEWVQWIGQVFPVYWLGLGMRSALLPDAMAVAEIGGSWRHLETIGVLGVWAVIGFAYAPVVLRRMARRGSGSSVKETQPAVATTAA</sequence>
<feature type="domain" description="ABC-2 type transporter transmembrane" evidence="6">
    <location>
        <begin position="63"/>
        <end position="252"/>
    </location>
</feature>
<proteinExistence type="predicted"/>
<feature type="transmembrane region" description="Helical" evidence="5">
    <location>
        <begin position="103"/>
        <end position="132"/>
    </location>
</feature>
<keyword evidence="4 5" id="KW-0472">Membrane</keyword>
<evidence type="ECO:0000256" key="1">
    <source>
        <dbReference type="ARBA" id="ARBA00004141"/>
    </source>
</evidence>
<dbReference type="PANTHER" id="PTHR43229">
    <property type="entry name" value="NODULATION PROTEIN J"/>
    <property type="match status" value="1"/>
</dbReference>
<dbReference type="EMBL" id="CP043661">
    <property type="protein sequence ID" value="QNE17036.1"/>
    <property type="molecule type" value="Genomic_DNA"/>
</dbReference>
<keyword evidence="2 5" id="KW-0812">Transmembrane</keyword>
<evidence type="ECO:0000313" key="8">
    <source>
        <dbReference type="Proteomes" id="UP000515563"/>
    </source>
</evidence>
<feature type="transmembrane region" description="Helical" evidence="5">
    <location>
        <begin position="144"/>
        <end position="168"/>
    </location>
</feature>
<feature type="transmembrane region" description="Helical" evidence="5">
    <location>
        <begin position="58"/>
        <end position="83"/>
    </location>
</feature>
<organism evidence="7 8">
    <name type="scientific">Kribbella qitaiheensis</name>
    <dbReference type="NCBI Taxonomy" id="1544730"/>
    <lineage>
        <taxon>Bacteria</taxon>
        <taxon>Bacillati</taxon>
        <taxon>Actinomycetota</taxon>
        <taxon>Actinomycetes</taxon>
        <taxon>Propionibacteriales</taxon>
        <taxon>Kribbellaceae</taxon>
        <taxon>Kribbella</taxon>
    </lineage>
</organism>
<dbReference type="Pfam" id="PF12698">
    <property type="entry name" value="ABC2_membrane_3"/>
    <property type="match status" value="1"/>
</dbReference>
<dbReference type="GO" id="GO:0140359">
    <property type="term" value="F:ABC-type transporter activity"/>
    <property type="evidence" value="ECO:0007669"/>
    <property type="project" value="InterPro"/>
</dbReference>
<dbReference type="PANTHER" id="PTHR43229:SF2">
    <property type="entry name" value="NODULATION PROTEIN J"/>
    <property type="match status" value="1"/>
</dbReference>
<evidence type="ECO:0000256" key="2">
    <source>
        <dbReference type="ARBA" id="ARBA00022692"/>
    </source>
</evidence>
<dbReference type="RefSeq" id="WP_185445871.1">
    <property type="nucleotide sequence ID" value="NZ_CP043661.1"/>
</dbReference>
<evidence type="ECO:0000256" key="4">
    <source>
        <dbReference type="ARBA" id="ARBA00023136"/>
    </source>
</evidence>
<name>A0A7G6WSS1_9ACTN</name>
<comment type="subcellular location">
    <subcellularLocation>
        <location evidence="1">Membrane</location>
        <topology evidence="1">Multi-pass membrane protein</topology>
    </subcellularLocation>
</comment>
<reference evidence="8" key="1">
    <citation type="submission" date="2019-09" db="EMBL/GenBank/DDBJ databases">
        <title>Antimicrobial potential of Antarctic Bacteria.</title>
        <authorList>
            <person name="Benaud N."/>
            <person name="Edwards R.J."/>
            <person name="Ferrari B.C."/>
        </authorList>
    </citation>
    <scope>NUCLEOTIDE SEQUENCE [LARGE SCALE GENOMIC DNA]</scope>
    <source>
        <strain evidence="8">SPB151</strain>
    </source>
</reference>
<dbReference type="AlphaFoldDB" id="A0A7G6WSS1"/>
<keyword evidence="8" id="KW-1185">Reference proteome</keyword>
<dbReference type="KEGG" id="kqi:F1D05_02835"/>
<keyword evidence="3 5" id="KW-1133">Transmembrane helix</keyword>
<dbReference type="InterPro" id="IPR013525">
    <property type="entry name" value="ABC2_TM"/>
</dbReference>
<accession>A0A7G6WSS1</accession>
<evidence type="ECO:0000313" key="7">
    <source>
        <dbReference type="EMBL" id="QNE17036.1"/>
    </source>
</evidence>
<evidence type="ECO:0000259" key="6">
    <source>
        <dbReference type="Pfam" id="PF12698"/>
    </source>
</evidence>
<evidence type="ECO:0000256" key="3">
    <source>
        <dbReference type="ARBA" id="ARBA00022989"/>
    </source>
</evidence>
<reference evidence="7 8" key="2">
    <citation type="journal article" date="2020" name="Microbiol. Resour. Announc.">
        <title>Antarctic desert soil bacteria exhibit high novel natural product potential, evaluated through long-read genome sequencing and comparative genomics.</title>
        <authorList>
            <person name="Benaud N."/>
            <person name="Edwards R.J."/>
            <person name="Amos T.G."/>
            <person name="D'Agostino P.M."/>
            <person name="Gutierrez-Chavez C."/>
            <person name="Montgomery K."/>
            <person name="Nicetic I."/>
            <person name="Ferrari B.C."/>
        </authorList>
    </citation>
    <scope>NUCLEOTIDE SEQUENCE [LARGE SCALE GENOMIC DNA]</scope>
    <source>
        <strain evidence="7 8">SPB151</strain>
    </source>
</reference>
<dbReference type="GO" id="GO:0016020">
    <property type="term" value="C:membrane"/>
    <property type="evidence" value="ECO:0007669"/>
    <property type="project" value="UniProtKB-SubCell"/>
</dbReference>
<dbReference type="Proteomes" id="UP000515563">
    <property type="component" value="Chromosome"/>
</dbReference>
<feature type="transmembrane region" description="Helical" evidence="5">
    <location>
        <begin position="29"/>
        <end position="46"/>
    </location>
</feature>
<feature type="transmembrane region" description="Helical" evidence="5">
    <location>
        <begin position="174"/>
        <end position="194"/>
    </location>
</feature>